<evidence type="ECO:0000313" key="5">
    <source>
        <dbReference type="Proteomes" id="UP000007062"/>
    </source>
</evidence>
<feature type="domain" description="Peptidase S1" evidence="3">
    <location>
        <begin position="41"/>
        <end position="288"/>
    </location>
</feature>
<comment type="similarity">
    <text evidence="2">Belongs to the peptidase S1 family. CLIP subfamily.</text>
</comment>
<dbReference type="AlphaFoldDB" id="A0A1S4G8Q8"/>
<reference evidence="4 5" key="2">
    <citation type="journal article" date="2004" name="Trends Parasitol.">
        <title>The Anopheles gambiae genome: an update.</title>
        <authorList>
            <person name="Mongin E."/>
            <person name="Louis C."/>
            <person name="Holt R.A."/>
            <person name="Birney E."/>
            <person name="Collins F.H."/>
        </authorList>
    </citation>
    <scope>NUCLEOTIDE SEQUENCE [LARGE SCALE GENOMIC DNA]</scope>
    <source>
        <strain evidence="4 5">PEST</strain>
    </source>
</reference>
<dbReference type="InterPro" id="IPR001314">
    <property type="entry name" value="Peptidase_S1A"/>
</dbReference>
<sequence length="1142" mass="129989">MYCSPKRFLLLLGCLQWAMQTRAQEDHLSCGRRKVKTTYLIHNGADAIAGHWPWHAAIFHQKDKHKEYACGGSILDETTILTASHCVSTLSGVISAALVTVHVGQIHLNQSSEYTQTFEAREIIINPGFSKASIIHDIALIKLRTNISMNRYVQPVCLWTMDSALELIVGRNGTIVGFGLSERDVVSEQLKQATIGVVDPYTCIASDRVVYGTHLTLEMFCGKGQNGVSACNGDSGGGMFFEVSGRWFVRGLVSFTPARGSSGLCDPLKYTVYTDVAKYVEWIKQYIDQRVLPVESDVLEVDYEEKLRLFNFGSCGVLDARSKFIPWLGAVKLPNDNRTRCMVTLISEWYAVGPAHCFNTVGVIPYILLGNVPDETTSQCTYSTNIEDCMVFEQTRKIQRIVVHPKFGPNNSADNIALLELLTPADTSQPNVQPICMPVTPELRTNAKTNLSVVAIARRGLRQQNITVRFVEPVECTRQYAEQKIELKLEFKRMCAVQPSKREERFCYSLTEGVPIQEMKIFGGKEQYFLRGFELTGAACSTITPSIYNNIEAYVDWILYNMRYNEQEGASDGGTIITTQETLESEWEKLQPGNDKMRLFNMNTCGLIDPDSISKYFATYMPWVGILESRTVPNNEFLEERLVVLISEWYVLAPKYSVQKDFIWRYILLGQIHTFFEESRQRIEIKNVILPPSDHPRQLFALLELLEPADLTNPHIQPICLPFMDGLHRNKPAEVIMTSYHNNFGIIHANKTLKITTYQHCQPRLLHAGQLISFVTEPLCAVESSDELKHESLYSKLGSPYQLTVPYAERPRYFLYGMHVDGSYILSRLHHGPYIFHKIEKADLAWIVDSVRENEQQSSFPSKIRTERVNLRSMQHVSRSAFFNFETCGISSNSYPMPWIGDLIVGKKLISTIILISDRYVVSPATHVYSYVPNKLHATLGHETRHINDSNVQKIPIEELIVHPRYNKLNLANDIALARLATAVDTSLPNVRPICLPIIDAIRSYDLSSLFMDFYDPLLYKKQSDNAADRYIDQVECQHRWQGLMVGFTIDTSNHCVLEKRTLEDNKLVEIENGDVLYSRQRLALSDREFLRGFAVFKPDLPSIYYPAVYINTDAYLDWILETIVQRTALPFDLREELIFSE</sequence>
<keyword evidence="1" id="KW-1015">Disulfide bond</keyword>
<dbReference type="PANTHER" id="PTHR24260">
    <property type="match status" value="1"/>
</dbReference>
<dbReference type="InterPro" id="IPR009003">
    <property type="entry name" value="Peptidase_S1_PA"/>
</dbReference>
<evidence type="ECO:0000259" key="3">
    <source>
        <dbReference type="PROSITE" id="PS50240"/>
    </source>
</evidence>
<evidence type="ECO:0000256" key="2">
    <source>
        <dbReference type="ARBA" id="ARBA00024195"/>
    </source>
</evidence>
<dbReference type="PROSITE" id="PS00134">
    <property type="entry name" value="TRYPSIN_HIS"/>
    <property type="match status" value="1"/>
</dbReference>
<reference evidence="4 5" key="1">
    <citation type="journal article" date="2002" name="Science">
        <title>The genome sequence of the malaria mosquito Anopheles gambiae.</title>
        <authorList>
            <person name="Holt R.A."/>
            <person name="Subramanian G.M."/>
            <person name="Halpern A."/>
            <person name="Sutton G.G."/>
            <person name="Charlab R."/>
            <person name="Nusskern D.R."/>
            <person name="Wincker P."/>
            <person name="Clark A.G."/>
            <person name="Ribeiro J.M."/>
            <person name="Wides R."/>
            <person name="Salzberg S.L."/>
            <person name="Loftus B."/>
            <person name="Yandell M."/>
            <person name="Majoros W.H."/>
            <person name="Rusch D.B."/>
            <person name="Lai Z."/>
            <person name="Kraft C.L."/>
            <person name="Abril J.F."/>
            <person name="Anthouard V."/>
            <person name="Arensburger P."/>
            <person name="Atkinson P.W."/>
            <person name="Baden H."/>
            <person name="de Berardinis V."/>
            <person name="Baldwin D."/>
            <person name="Benes V."/>
            <person name="Biedler J."/>
            <person name="Blass C."/>
            <person name="Bolanos R."/>
            <person name="Boscus D."/>
            <person name="Barnstead M."/>
            <person name="Cai S."/>
            <person name="Center A."/>
            <person name="Chaturverdi K."/>
            <person name="Christophides G.K."/>
            <person name="Chrystal M.A."/>
            <person name="Clamp M."/>
            <person name="Cravchik A."/>
            <person name="Curwen V."/>
            <person name="Dana A."/>
            <person name="Delcher A."/>
            <person name="Dew I."/>
            <person name="Evans C.A."/>
            <person name="Flanigan M."/>
            <person name="Grundschober-Freimoser A."/>
            <person name="Friedli L."/>
            <person name="Gu Z."/>
            <person name="Guan P."/>
            <person name="Guigo R."/>
            <person name="Hillenmeyer M.E."/>
            <person name="Hladun S.L."/>
            <person name="Hogan J.R."/>
            <person name="Hong Y.S."/>
            <person name="Hoover J."/>
            <person name="Jaillon O."/>
            <person name="Ke Z."/>
            <person name="Kodira C."/>
            <person name="Kokoza E."/>
            <person name="Koutsos A."/>
            <person name="Letunic I."/>
            <person name="Levitsky A."/>
            <person name="Liang Y."/>
            <person name="Lin J.J."/>
            <person name="Lobo N.F."/>
            <person name="Lopez J.R."/>
            <person name="Malek J.A."/>
            <person name="McIntosh T.C."/>
            <person name="Meister S."/>
            <person name="Miller J."/>
            <person name="Mobarry C."/>
            <person name="Mongin E."/>
            <person name="Murphy S.D."/>
            <person name="O'Brochta D.A."/>
            <person name="Pfannkoch C."/>
            <person name="Qi R."/>
            <person name="Regier M.A."/>
            <person name="Remington K."/>
            <person name="Shao H."/>
            <person name="Sharakhova M.V."/>
            <person name="Sitter C.D."/>
            <person name="Shetty J."/>
            <person name="Smith T.J."/>
            <person name="Strong R."/>
            <person name="Sun J."/>
            <person name="Thomasova D."/>
            <person name="Ton L.Q."/>
            <person name="Topalis P."/>
            <person name="Tu Z."/>
            <person name="Unger M.F."/>
            <person name="Walenz B."/>
            <person name="Wang A."/>
            <person name="Wang J."/>
            <person name="Wang M."/>
            <person name="Wang X."/>
            <person name="Woodford K.J."/>
            <person name="Wortman J.R."/>
            <person name="Wu M."/>
            <person name="Yao A."/>
            <person name="Zdobnov E.M."/>
            <person name="Zhang H."/>
            <person name="Zhao Q."/>
            <person name="Zhao S."/>
            <person name="Zhu S.C."/>
            <person name="Zhimulev I."/>
            <person name="Coluzzi M."/>
            <person name="della Torre A."/>
            <person name="Roth C.W."/>
            <person name="Louis C."/>
            <person name="Kalush F."/>
            <person name="Mural R.J."/>
            <person name="Myers E.W."/>
            <person name="Adams M.D."/>
            <person name="Smith H.O."/>
            <person name="Broder S."/>
            <person name="Gardner M.J."/>
            <person name="Fraser C.M."/>
            <person name="Birney E."/>
            <person name="Bork P."/>
            <person name="Brey P.T."/>
            <person name="Venter J.C."/>
            <person name="Weissenbach J."/>
            <person name="Kafatos F.C."/>
            <person name="Collins F.H."/>
            <person name="Hoffman S.L."/>
        </authorList>
    </citation>
    <scope>NUCLEOTIDE SEQUENCE [LARGE SCALE GENOMIC DNA]</scope>
    <source>
        <strain evidence="4 5">PEST</strain>
    </source>
</reference>
<dbReference type="CDD" id="cd00190">
    <property type="entry name" value="Tryp_SPc"/>
    <property type="match status" value="1"/>
</dbReference>
<feature type="domain" description="Peptidase S1" evidence="3">
    <location>
        <begin position="311"/>
        <end position="563"/>
    </location>
</feature>
<dbReference type="FunFam" id="2.40.10.10:FF:000068">
    <property type="entry name" value="transmembrane protease serine 2"/>
    <property type="match status" value="1"/>
</dbReference>
<dbReference type="InterPro" id="IPR051333">
    <property type="entry name" value="CLIP_Serine_Protease"/>
</dbReference>
<dbReference type="InParanoid" id="A0A1S4G8Q8"/>
<reference evidence="4" key="3">
    <citation type="submission" date="2020-05" db="UniProtKB">
        <authorList>
            <consortium name="EnsemblMetazoa"/>
        </authorList>
    </citation>
    <scope>IDENTIFICATION</scope>
    <source>
        <strain evidence="4">PEST</strain>
    </source>
</reference>
<accession>A0A1S4G8Q8</accession>
<protein>
    <recommendedName>
        <fullName evidence="3">Peptidase S1 domain-containing protein</fullName>
    </recommendedName>
</protein>
<keyword evidence="5" id="KW-1185">Reference proteome</keyword>
<evidence type="ECO:0000313" key="4">
    <source>
        <dbReference type="EnsemblMetazoa" id="AGAP000411-PA"/>
    </source>
</evidence>
<dbReference type="InterPro" id="IPR001254">
    <property type="entry name" value="Trypsin_dom"/>
</dbReference>
<dbReference type="SUPFAM" id="SSF50494">
    <property type="entry name" value="Trypsin-like serine proteases"/>
    <property type="match status" value="4"/>
</dbReference>
<dbReference type="EMBL" id="AAAB01008846">
    <property type="status" value="NOT_ANNOTATED_CDS"/>
    <property type="molecule type" value="Genomic_DNA"/>
</dbReference>
<dbReference type="GO" id="GO:0006508">
    <property type="term" value="P:proteolysis"/>
    <property type="evidence" value="ECO:0007669"/>
    <property type="project" value="InterPro"/>
</dbReference>
<dbReference type="Proteomes" id="UP000007062">
    <property type="component" value="Chromosome X"/>
</dbReference>
<evidence type="ECO:0000256" key="1">
    <source>
        <dbReference type="ARBA" id="ARBA00023157"/>
    </source>
</evidence>
<proteinExistence type="inferred from homology"/>
<dbReference type="InterPro" id="IPR018114">
    <property type="entry name" value="TRYPSIN_HIS"/>
</dbReference>
<dbReference type="InterPro" id="IPR043504">
    <property type="entry name" value="Peptidase_S1_PA_chymotrypsin"/>
</dbReference>
<dbReference type="PRINTS" id="PR00722">
    <property type="entry name" value="CHYMOTRYPSIN"/>
</dbReference>
<name>A0A1S4G8Q8_ANOGA</name>
<feature type="domain" description="Peptidase S1" evidence="3">
    <location>
        <begin position="886"/>
        <end position="1125"/>
    </location>
</feature>
<dbReference type="GO" id="GO:0004252">
    <property type="term" value="F:serine-type endopeptidase activity"/>
    <property type="evidence" value="ECO:0007669"/>
    <property type="project" value="InterPro"/>
</dbReference>
<dbReference type="SMART" id="SM00020">
    <property type="entry name" value="Tryp_SPc"/>
    <property type="match status" value="1"/>
</dbReference>
<organism evidence="4 5">
    <name type="scientific">Anopheles gambiae</name>
    <name type="common">African malaria mosquito</name>
    <dbReference type="NCBI Taxonomy" id="7165"/>
    <lineage>
        <taxon>Eukaryota</taxon>
        <taxon>Metazoa</taxon>
        <taxon>Ecdysozoa</taxon>
        <taxon>Arthropoda</taxon>
        <taxon>Hexapoda</taxon>
        <taxon>Insecta</taxon>
        <taxon>Pterygota</taxon>
        <taxon>Neoptera</taxon>
        <taxon>Endopterygota</taxon>
        <taxon>Diptera</taxon>
        <taxon>Nematocera</taxon>
        <taxon>Culicoidea</taxon>
        <taxon>Culicidae</taxon>
        <taxon>Anophelinae</taxon>
        <taxon>Anopheles</taxon>
    </lineage>
</organism>
<dbReference type="EnsemblMetazoa" id="AGAP000411-RA">
    <property type="protein sequence ID" value="AGAP000411-PA"/>
    <property type="gene ID" value="AGAP000411"/>
</dbReference>
<dbReference type="GO" id="GO:0005615">
    <property type="term" value="C:extracellular space"/>
    <property type="evidence" value="ECO:0000318"/>
    <property type="project" value="GO_Central"/>
</dbReference>
<dbReference type="Pfam" id="PF00089">
    <property type="entry name" value="Trypsin"/>
    <property type="match status" value="3"/>
</dbReference>
<dbReference type="GO" id="GO:0045087">
    <property type="term" value="P:innate immune response"/>
    <property type="evidence" value="ECO:0000318"/>
    <property type="project" value="GO_Central"/>
</dbReference>
<dbReference type="VEuPathDB" id="VectorBase:AGAMI1_002265"/>
<dbReference type="Gene3D" id="2.40.10.10">
    <property type="entry name" value="Trypsin-like serine proteases"/>
    <property type="match status" value="4"/>
</dbReference>
<dbReference type="PANTHER" id="PTHR24260:SF136">
    <property type="entry name" value="GH08193P-RELATED"/>
    <property type="match status" value="1"/>
</dbReference>
<dbReference type="PROSITE" id="PS50240">
    <property type="entry name" value="TRYPSIN_DOM"/>
    <property type="match status" value="3"/>
</dbReference>
<dbReference type="VEuPathDB" id="VectorBase:AGAP000411"/>